<keyword evidence="4" id="KW-1185">Reference proteome</keyword>
<reference evidence="4" key="1">
    <citation type="submission" date="2017-06" db="EMBL/GenBank/DDBJ databases">
        <title>Genome analysis of Fimbriiglobus ruber SP5, the first member of the order Planctomycetales with confirmed chitinolytic capability.</title>
        <authorList>
            <person name="Ravin N.V."/>
            <person name="Rakitin A.L."/>
            <person name="Ivanova A.A."/>
            <person name="Beletsky A.V."/>
            <person name="Kulichevskaya I.S."/>
            <person name="Mardanov A.V."/>
            <person name="Dedysh S.N."/>
        </authorList>
    </citation>
    <scope>NUCLEOTIDE SEQUENCE [LARGE SCALE GENOMIC DNA]</scope>
    <source>
        <strain evidence="4">SP5</strain>
    </source>
</reference>
<feature type="coiled-coil region" evidence="1">
    <location>
        <begin position="638"/>
        <end position="672"/>
    </location>
</feature>
<organism evidence="3 4">
    <name type="scientific">Fimbriiglobus ruber</name>
    <dbReference type="NCBI Taxonomy" id="1908690"/>
    <lineage>
        <taxon>Bacteria</taxon>
        <taxon>Pseudomonadati</taxon>
        <taxon>Planctomycetota</taxon>
        <taxon>Planctomycetia</taxon>
        <taxon>Gemmatales</taxon>
        <taxon>Gemmataceae</taxon>
        <taxon>Fimbriiglobus</taxon>
    </lineage>
</organism>
<dbReference type="GO" id="GO:0016887">
    <property type="term" value="F:ATP hydrolysis activity"/>
    <property type="evidence" value="ECO:0007669"/>
    <property type="project" value="InterPro"/>
</dbReference>
<proteinExistence type="predicted"/>
<protein>
    <submittedName>
        <fullName evidence="3">OmpA domain protein</fullName>
    </submittedName>
</protein>
<dbReference type="EMBL" id="NIDE01000019">
    <property type="protein sequence ID" value="OWK34899.1"/>
    <property type="molecule type" value="Genomic_DNA"/>
</dbReference>
<dbReference type="PANTHER" id="PTHR32114">
    <property type="entry name" value="ABC TRANSPORTER ABCH.3"/>
    <property type="match status" value="1"/>
</dbReference>
<dbReference type="Gene3D" id="3.40.50.300">
    <property type="entry name" value="P-loop containing nucleotide triphosphate hydrolases"/>
    <property type="match status" value="2"/>
</dbReference>
<dbReference type="InterPro" id="IPR038729">
    <property type="entry name" value="Rad50/SbcC_AAA"/>
</dbReference>
<evidence type="ECO:0000256" key="1">
    <source>
        <dbReference type="SAM" id="Coils"/>
    </source>
</evidence>
<dbReference type="SUPFAM" id="SSF52540">
    <property type="entry name" value="P-loop containing nucleoside triphosphate hydrolases"/>
    <property type="match status" value="1"/>
</dbReference>
<dbReference type="RefSeq" id="WP_088260121.1">
    <property type="nucleotide sequence ID" value="NZ_NIDE01000019.1"/>
</dbReference>
<keyword evidence="1" id="KW-0175">Coiled coil</keyword>
<comment type="caution">
    <text evidence="3">The sequence shown here is derived from an EMBL/GenBank/DDBJ whole genome shotgun (WGS) entry which is preliminary data.</text>
</comment>
<dbReference type="InterPro" id="IPR027417">
    <property type="entry name" value="P-loop_NTPase"/>
</dbReference>
<dbReference type="PANTHER" id="PTHR32114:SF2">
    <property type="entry name" value="ABC TRANSPORTER ABCH.3"/>
    <property type="match status" value="1"/>
</dbReference>
<accession>A0A225DCP4</accession>
<dbReference type="AlphaFoldDB" id="A0A225DCP4"/>
<gene>
    <name evidence="3" type="ORF">FRUB_09741</name>
</gene>
<sequence>MFLSRVAISDFRTFPIDFSLELTPGPGVTLIVGQNGLGKSTFFEALEWCLTGQVKRLSDLPTEGSKKADFLARRLPDGKEAAKYGVELTFQPQAAVKFARWREKDGTAFKATIDPSESDLISALKAPTWKEPILALGSYLRLTHFLSQAGEQRFAVQDSKDRWSALEAPAGTERLNRLRERLGNRGVTSAFNRRAKEAQDAINNAEQAVKNWDELIERRNHARRIAESGGAVSQAELLPQLEMLRVDIAGHFGDFQFTEPSSPEACIRQIATRLDGLRPSLAGRVEAAKSLEPAPRQWRQAMDDIAKGNAVQSARQTQVVDATMTIDRLQFQIAEEDGHLKQVDASLEEIARGRSRLTRIATARSSLEELLIRERALAERISLAEVELARVSATARNLFTLADDQRRLEREYASATDRSEAVRELQNLYTRFLRAEGDAKDADSKLSDIRLQTQGIDKEVQEIERDRLRHTQSLHDCDQRLQRLRFQATTIESCVASLASVITEEDTHCPLCSTEFAAGELKKLVNAAASTSNDGLSAAEAAIENVREAIRLVEERAAIVASKQLQRDRASKNAAAARATADALQATLRLHQFIASSPAGIAIENRVATLQAAAKMRLDELTSSLRGSISAAERDKTATDAEVNKRSAESTLHELKEELAALRISRQEYEAILEPASQIGDDTARLSSELAKLAESEGSLLTTQEARSKKLAALSVQLRAAVTTRQSLESELLSASHHASELQRLLDILRISWNKSGFKGDPSAEALQLGLDEIAERQKRLAEFEARNRTLLEGHSSWSKAEEFGNLQKQITETVQHLECSSEEGARPALDRALGAARAQAQQATDARLFRDQMIDKLGAEARQYANKVLAPLNSLNESFLRVFSCFSNLSVSMGAKTQQTSVKLEFVLRWLAGSAESGTAASIRHFLSEGQLSALSVSLLLSMSTAYRWSQWRALILDDPLQHNDVIHATSFIEVLRNLVRYQGYQVLLSTHDLELADFIRRKMEAAEVDCKTCQFLGTRQTGVKYKVT</sequence>
<dbReference type="OrthoDB" id="7029750at2"/>
<name>A0A225DCP4_9BACT</name>
<evidence type="ECO:0000313" key="3">
    <source>
        <dbReference type="EMBL" id="OWK34899.1"/>
    </source>
</evidence>
<feature type="coiled-coil region" evidence="1">
    <location>
        <begin position="188"/>
        <end position="215"/>
    </location>
</feature>
<evidence type="ECO:0000259" key="2">
    <source>
        <dbReference type="Pfam" id="PF13476"/>
    </source>
</evidence>
<dbReference type="Proteomes" id="UP000214646">
    <property type="component" value="Unassembled WGS sequence"/>
</dbReference>
<feature type="domain" description="Rad50/SbcC-type AAA" evidence="2">
    <location>
        <begin position="6"/>
        <end position="225"/>
    </location>
</feature>
<dbReference type="GO" id="GO:0006302">
    <property type="term" value="P:double-strand break repair"/>
    <property type="evidence" value="ECO:0007669"/>
    <property type="project" value="InterPro"/>
</dbReference>
<evidence type="ECO:0000313" key="4">
    <source>
        <dbReference type="Proteomes" id="UP000214646"/>
    </source>
</evidence>
<dbReference type="Pfam" id="PF13476">
    <property type="entry name" value="AAA_23"/>
    <property type="match status" value="1"/>
</dbReference>
<feature type="coiled-coil region" evidence="1">
    <location>
        <begin position="536"/>
        <end position="587"/>
    </location>
</feature>